<evidence type="ECO:0000313" key="1">
    <source>
        <dbReference type="EMBL" id="MCM2535194.1"/>
    </source>
</evidence>
<organism evidence="1 2">
    <name type="scientific">Neobacillus pocheonensis</name>
    <dbReference type="NCBI Taxonomy" id="363869"/>
    <lineage>
        <taxon>Bacteria</taxon>
        <taxon>Bacillati</taxon>
        <taxon>Bacillota</taxon>
        <taxon>Bacilli</taxon>
        <taxon>Bacillales</taxon>
        <taxon>Bacillaceae</taxon>
        <taxon>Neobacillus</taxon>
    </lineage>
</organism>
<dbReference type="Proteomes" id="UP001523262">
    <property type="component" value="Unassembled WGS sequence"/>
</dbReference>
<accession>A0ABT0WI72</accession>
<comment type="caution">
    <text evidence="1">The sequence shown here is derived from an EMBL/GenBank/DDBJ whole genome shotgun (WGS) entry which is preliminary data.</text>
</comment>
<protein>
    <submittedName>
        <fullName evidence="1">Uncharacterized protein</fullName>
    </submittedName>
</protein>
<gene>
    <name evidence="1" type="ORF">NDK43_26140</name>
</gene>
<sequence>MPAFFTSLTPMKLVDFDYEAFFTHIEETVGGLSFFSKWKKFWINFFQEQDQQILDFIKEHPGSNPIMERLKRPNVPSRFNYESFVYEYITPGGSFYLHFDVEKIKVVQHQYLHKVTIPIEDIPIGNIYIDPTTPIVENKLTDQRLPYLTKIYGSDKPFICVDGNHRIQSKIKNSEVQNIKAYIFSDDHWDFMFFLKCDVYFMALTKELQSMAFLLNQKGTEQDILEVTQMYLQQASNS</sequence>
<proteinExistence type="predicted"/>
<name>A0ABT0WI72_9BACI</name>
<reference evidence="1 2" key="1">
    <citation type="submission" date="2022-06" db="EMBL/GenBank/DDBJ databases">
        <authorList>
            <person name="Jeon C.O."/>
        </authorList>
    </citation>
    <scope>NUCLEOTIDE SEQUENCE [LARGE SCALE GENOMIC DNA]</scope>
    <source>
        <strain evidence="1 2">KCTC 13943</strain>
    </source>
</reference>
<dbReference type="EMBL" id="JAMQCR010000002">
    <property type="protein sequence ID" value="MCM2535194.1"/>
    <property type="molecule type" value="Genomic_DNA"/>
</dbReference>
<keyword evidence="2" id="KW-1185">Reference proteome</keyword>
<evidence type="ECO:0000313" key="2">
    <source>
        <dbReference type="Proteomes" id="UP001523262"/>
    </source>
</evidence>